<evidence type="ECO:0000313" key="1">
    <source>
        <dbReference type="EMBL" id="MCQ6956490.1"/>
    </source>
</evidence>
<organism evidence="1 2">
    <name type="scientific">Mucilaginibacter aquariorum</name>
    <dbReference type="NCBI Taxonomy" id="2967225"/>
    <lineage>
        <taxon>Bacteria</taxon>
        <taxon>Pseudomonadati</taxon>
        <taxon>Bacteroidota</taxon>
        <taxon>Sphingobacteriia</taxon>
        <taxon>Sphingobacteriales</taxon>
        <taxon>Sphingobacteriaceae</taxon>
        <taxon>Mucilaginibacter</taxon>
    </lineage>
</organism>
<proteinExistence type="predicted"/>
<name>A0ABT1SVV9_9SPHI</name>
<keyword evidence="2" id="KW-1185">Reference proteome</keyword>
<dbReference type="Proteomes" id="UP001204376">
    <property type="component" value="Unassembled WGS sequence"/>
</dbReference>
<comment type="caution">
    <text evidence="1">The sequence shown here is derived from an EMBL/GenBank/DDBJ whole genome shotgun (WGS) entry which is preliminary data.</text>
</comment>
<dbReference type="RefSeq" id="WP_256536705.1">
    <property type="nucleotide sequence ID" value="NZ_JANHOH010000001.1"/>
</dbReference>
<accession>A0ABT1SVV9</accession>
<dbReference type="EMBL" id="JANHOH010000001">
    <property type="protein sequence ID" value="MCQ6956490.1"/>
    <property type="molecule type" value="Genomic_DNA"/>
</dbReference>
<evidence type="ECO:0000313" key="2">
    <source>
        <dbReference type="Proteomes" id="UP001204376"/>
    </source>
</evidence>
<sequence length="162" mass="18075">MTDLCIVKQNDIKQLTFTFLLIVAATAAFSQSKFSNNELSVNGFRNPSIGIEYRIGQSSAHAGYYTTAFKKSEYTNFVKVGYTFWFFPSGKGELPSAFYSGASYMRGLNRDYQGKDAMGVELGYRWMVWKGLNLRIGAIGVTAKDLSFKISPTPGISYSFKL</sequence>
<reference evidence="1 2" key="1">
    <citation type="submission" date="2022-07" db="EMBL/GenBank/DDBJ databases">
        <title>Mucilaginibacter sp. JC4.</title>
        <authorList>
            <person name="Le V."/>
            <person name="Ko S.-R."/>
            <person name="Ahn C.-Y."/>
            <person name="Oh H.-M."/>
        </authorList>
    </citation>
    <scope>NUCLEOTIDE SEQUENCE [LARGE SCALE GENOMIC DNA]</scope>
    <source>
        <strain evidence="1 2">JC4</strain>
    </source>
</reference>
<evidence type="ECO:0008006" key="3">
    <source>
        <dbReference type="Google" id="ProtNLM"/>
    </source>
</evidence>
<protein>
    <recommendedName>
        <fullName evidence="3">DUF3575 domain-containing protein</fullName>
    </recommendedName>
</protein>
<gene>
    <name evidence="1" type="ORF">NPE20_00905</name>
</gene>